<protein>
    <submittedName>
        <fullName evidence="5">Alpha-helical ferredoxin</fullName>
    </submittedName>
</protein>
<keyword evidence="3" id="KW-0411">Iron-sulfur</keyword>
<dbReference type="GO" id="GO:0046872">
    <property type="term" value="F:metal ion binding"/>
    <property type="evidence" value="ECO:0007669"/>
    <property type="project" value="UniProtKB-KW"/>
</dbReference>
<evidence type="ECO:0000256" key="2">
    <source>
        <dbReference type="ARBA" id="ARBA00023004"/>
    </source>
</evidence>
<evidence type="ECO:0000313" key="6">
    <source>
        <dbReference type="Proteomes" id="UP000277811"/>
    </source>
</evidence>
<evidence type="ECO:0000256" key="1">
    <source>
        <dbReference type="ARBA" id="ARBA00022723"/>
    </source>
</evidence>
<dbReference type="PROSITE" id="PS51379">
    <property type="entry name" value="4FE4S_FER_2"/>
    <property type="match status" value="1"/>
</dbReference>
<feature type="domain" description="4Fe-4S ferredoxin-type" evidence="4">
    <location>
        <begin position="155"/>
        <end position="184"/>
    </location>
</feature>
<dbReference type="PROSITE" id="PS00198">
    <property type="entry name" value="4FE4S_FER_1"/>
    <property type="match status" value="1"/>
</dbReference>
<evidence type="ECO:0000313" key="5">
    <source>
        <dbReference type="EMBL" id="VBB09007.1"/>
    </source>
</evidence>
<dbReference type="GO" id="GO:0051536">
    <property type="term" value="F:iron-sulfur cluster binding"/>
    <property type="evidence" value="ECO:0007669"/>
    <property type="project" value="UniProtKB-KW"/>
</dbReference>
<dbReference type="AlphaFoldDB" id="A0A498RDK8"/>
<dbReference type="EMBL" id="UPPP01000105">
    <property type="protein sequence ID" value="VBB09007.1"/>
    <property type="molecule type" value="Genomic_DNA"/>
</dbReference>
<accession>A0A498RDK8</accession>
<dbReference type="PANTHER" id="PTHR42827">
    <property type="entry name" value="IRON-SULFUR CLUSTER-BINDING PROTEIN-RELATED"/>
    <property type="match status" value="1"/>
</dbReference>
<dbReference type="PANTHER" id="PTHR42827:SF1">
    <property type="entry name" value="IRON-SULFUR CLUSTER-BINDING PROTEIN"/>
    <property type="match status" value="1"/>
</dbReference>
<dbReference type="InterPro" id="IPR017900">
    <property type="entry name" value="4Fe4S_Fe_S_CS"/>
</dbReference>
<evidence type="ECO:0000259" key="4">
    <source>
        <dbReference type="PROSITE" id="PS51379"/>
    </source>
</evidence>
<dbReference type="RefSeq" id="WP_122629830.1">
    <property type="nucleotide sequence ID" value="NZ_UPPP01000105.1"/>
</dbReference>
<name>A0A498RDK8_9FIRM</name>
<keyword evidence="6" id="KW-1185">Reference proteome</keyword>
<dbReference type="OrthoDB" id="368873at2"/>
<dbReference type="Proteomes" id="UP000277811">
    <property type="component" value="Unassembled WGS sequence"/>
</dbReference>
<gene>
    <name evidence="5" type="ORF">LUCI_4293</name>
</gene>
<keyword evidence="2" id="KW-0408">Iron</keyword>
<organism evidence="5 6">
    <name type="scientific">Lucifera butyrica</name>
    <dbReference type="NCBI Taxonomy" id="1351585"/>
    <lineage>
        <taxon>Bacteria</taxon>
        <taxon>Bacillati</taxon>
        <taxon>Bacillota</taxon>
        <taxon>Negativicutes</taxon>
        <taxon>Veillonellales</taxon>
        <taxon>Veillonellaceae</taxon>
        <taxon>Lucifera</taxon>
    </lineage>
</organism>
<keyword evidence="1" id="KW-0479">Metal-binding</keyword>
<evidence type="ECO:0000256" key="3">
    <source>
        <dbReference type="ARBA" id="ARBA00023014"/>
    </source>
</evidence>
<dbReference type="InterPro" id="IPR017896">
    <property type="entry name" value="4Fe4S_Fe-S-bd"/>
</dbReference>
<dbReference type="SUPFAM" id="SSF46548">
    <property type="entry name" value="alpha-helical ferredoxin"/>
    <property type="match status" value="1"/>
</dbReference>
<proteinExistence type="predicted"/>
<sequence>MQQEIREFILNLGVDDVGFSSALDYNSPKSYAITSFLPDAKSIIVLAFRVLSSCESPSWSVALNGYLDLGAFARSAAYRVARFLENKYNARVANMPLSYPFEFHKDRRAIADFSQRHAAVAAGLGAFGRHNLVIHPRFGTRVNFASIITSLDLEPSPKNSEDFCLHCNLCVENCPGRALDEEGKTDIMKCMKNSQPYGLGADIAFWSQLSHSSPQEQQAMFQSEHYARLRQASYLGNQYMCFNCLKSCPVGVAASQTV</sequence>
<reference evidence="5 6" key="1">
    <citation type="submission" date="2018-06" db="EMBL/GenBank/DDBJ databases">
        <authorList>
            <person name="Strepis N."/>
        </authorList>
    </citation>
    <scope>NUCLEOTIDE SEQUENCE [LARGE SCALE GENOMIC DNA]</scope>
    <source>
        <strain evidence="5">LUCI</strain>
    </source>
</reference>